<dbReference type="InterPro" id="IPR009100">
    <property type="entry name" value="AcylCoA_DH/oxidase_NM_dom_sf"/>
</dbReference>
<keyword evidence="9" id="KW-1185">Reference proteome</keyword>
<dbReference type="GO" id="GO:0033540">
    <property type="term" value="P:fatty acid beta-oxidation using acyl-CoA oxidase"/>
    <property type="evidence" value="ECO:0007669"/>
    <property type="project" value="TreeGrafter"/>
</dbReference>
<dbReference type="GO" id="GO:0055088">
    <property type="term" value="P:lipid homeostasis"/>
    <property type="evidence" value="ECO:0007669"/>
    <property type="project" value="TreeGrafter"/>
</dbReference>
<dbReference type="RefSeq" id="WP_256791087.1">
    <property type="nucleotide sequence ID" value="NZ_JAATER010000493.1"/>
</dbReference>
<reference evidence="8" key="1">
    <citation type="submission" date="2022-06" db="EMBL/GenBank/DDBJ databases">
        <title>WGS of actinobacteria.</title>
        <authorList>
            <person name="Thawai C."/>
        </authorList>
    </citation>
    <scope>NUCLEOTIDE SEQUENCE</scope>
    <source>
        <strain evidence="8">AA8</strain>
    </source>
</reference>
<feature type="domain" description="Acyl-CoA oxidase C-terminal" evidence="6">
    <location>
        <begin position="453"/>
        <end position="588"/>
    </location>
</feature>
<feature type="domain" description="Acyl-CoA oxidase C-alpha1" evidence="7">
    <location>
        <begin position="295"/>
        <end position="426"/>
    </location>
</feature>
<keyword evidence="4" id="KW-0274">FAD</keyword>
<dbReference type="PANTHER" id="PTHR10909:SF382">
    <property type="entry name" value="ACYL-COENZYME A OXIDASE"/>
    <property type="match status" value="1"/>
</dbReference>
<keyword evidence="5" id="KW-0560">Oxidoreductase</keyword>
<evidence type="ECO:0000256" key="2">
    <source>
        <dbReference type="ARBA" id="ARBA00006288"/>
    </source>
</evidence>
<comment type="similarity">
    <text evidence="2">Belongs to the acyl-CoA oxidase family.</text>
</comment>
<comment type="cofactor">
    <cofactor evidence="1">
        <name>FAD</name>
        <dbReference type="ChEBI" id="CHEBI:57692"/>
    </cofactor>
</comment>
<evidence type="ECO:0000259" key="7">
    <source>
        <dbReference type="Pfam" id="PF22924"/>
    </source>
</evidence>
<evidence type="ECO:0000256" key="5">
    <source>
        <dbReference type="ARBA" id="ARBA00023002"/>
    </source>
</evidence>
<dbReference type="InterPro" id="IPR046373">
    <property type="entry name" value="Acyl-CoA_Oxase/DH_mid-dom_sf"/>
</dbReference>
<comment type="caution">
    <text evidence="8">The sequence shown here is derived from an EMBL/GenBank/DDBJ whole genome shotgun (WGS) entry which is preliminary data.</text>
</comment>
<dbReference type="PIRSF" id="PIRSF000168">
    <property type="entry name" value="Acyl-CoA_oxidase"/>
    <property type="match status" value="1"/>
</dbReference>
<dbReference type="EMBL" id="JANIID010000024">
    <property type="protein sequence ID" value="MCQ8772788.1"/>
    <property type="molecule type" value="Genomic_DNA"/>
</dbReference>
<dbReference type="Gene3D" id="1.20.140.10">
    <property type="entry name" value="Butyryl-CoA Dehydrogenase, subunit A, domain 3"/>
    <property type="match status" value="2"/>
</dbReference>
<dbReference type="GO" id="GO:0005504">
    <property type="term" value="F:fatty acid binding"/>
    <property type="evidence" value="ECO:0007669"/>
    <property type="project" value="TreeGrafter"/>
</dbReference>
<evidence type="ECO:0000256" key="1">
    <source>
        <dbReference type="ARBA" id="ARBA00001974"/>
    </source>
</evidence>
<evidence type="ECO:0000256" key="4">
    <source>
        <dbReference type="ARBA" id="ARBA00022827"/>
    </source>
</evidence>
<dbReference type="InterPro" id="IPR012258">
    <property type="entry name" value="Acyl-CoA_oxidase"/>
</dbReference>
<protein>
    <submittedName>
        <fullName evidence="8">Acyl-CoA dehydrogenase family protein</fullName>
    </submittedName>
</protein>
<keyword evidence="3" id="KW-0285">Flavoprotein</keyword>
<dbReference type="Pfam" id="PF22924">
    <property type="entry name" value="ACOX_C_alpha1"/>
    <property type="match status" value="1"/>
</dbReference>
<sequence>MINTPSVPAPRSSTAGALTHALFGPDAARVHEPWRRLVAGDAFRRTPGLSPARRAGQAYERLHLVNAVAGDPLALAADPHRLASLHEWAAVVDGSLATVAGIHYNLFLGSLLDHGAAGRSDTADFTALRRIGTFLCTELEHGNDAAALRTTATYDRATGGFVLHTPAAGAQKFMPNTSPLGGPKSAVVAARLVADGEDHGVFLFLTPLTDANGTLPGVRVRPLPERTGGPVDHCLTSFDRVRLPWEALLADGTGGAAPEDVLAGRPGNKRKRFLHAIGRVTVGKLCMSACGVGGSRAALAIAVRYAHHRHISGSREGQRVPLAAHRSHHARLLDALATTYAMTFLHRDAVRRWAEHQPHEREAAERHVAIVKGWITWQTREVTLEARERCGAQGLFPDNGLAEYPLNIEGAITAEGDNLAVWVKAAAEMIFDAPVPAPRAEAAAAPSPDDSAHLRALLAAVATGRFARARARLREGKHPDQLSRWNAAVTPALEAVAAHAALQAADAFLTAVEQVTDPAARALLGDLCRLFLLGRVRQCSGELLAAGATSAELVRALPDAAEALTASLAPHMTTLVDAFALPEEFLSAVAIANPGYAHVYDDPEGPWHRAADEAEAPVPARA</sequence>
<dbReference type="AlphaFoldDB" id="A0A9X2LKE0"/>
<evidence type="ECO:0000313" key="8">
    <source>
        <dbReference type="EMBL" id="MCQ8772788.1"/>
    </source>
</evidence>
<organism evidence="8 9">
    <name type="scientific">Streptomyces telluris</name>
    <dbReference type="NCBI Taxonomy" id="2720021"/>
    <lineage>
        <taxon>Bacteria</taxon>
        <taxon>Bacillati</taxon>
        <taxon>Actinomycetota</taxon>
        <taxon>Actinomycetes</taxon>
        <taxon>Kitasatosporales</taxon>
        <taxon>Streptomycetaceae</taxon>
        <taxon>Streptomyces</taxon>
    </lineage>
</organism>
<name>A0A9X2LKE0_9ACTN</name>
<evidence type="ECO:0000313" key="9">
    <source>
        <dbReference type="Proteomes" id="UP001142374"/>
    </source>
</evidence>
<dbReference type="InterPro" id="IPR036250">
    <property type="entry name" value="AcylCo_DH-like_C"/>
</dbReference>
<dbReference type="Pfam" id="PF01756">
    <property type="entry name" value="ACOX"/>
    <property type="match status" value="1"/>
</dbReference>
<dbReference type="Gene3D" id="2.40.110.10">
    <property type="entry name" value="Butyryl-CoA Dehydrogenase, subunit A, domain 2"/>
    <property type="match status" value="1"/>
</dbReference>
<dbReference type="Proteomes" id="UP001142374">
    <property type="component" value="Unassembled WGS sequence"/>
</dbReference>
<dbReference type="SUPFAM" id="SSF47203">
    <property type="entry name" value="Acyl-CoA dehydrogenase C-terminal domain-like"/>
    <property type="match status" value="2"/>
</dbReference>
<accession>A0A9X2LKE0</accession>
<proteinExistence type="inferred from homology"/>
<dbReference type="InterPro" id="IPR055060">
    <property type="entry name" value="ACOX_C_alpha1"/>
</dbReference>
<dbReference type="SUPFAM" id="SSF56645">
    <property type="entry name" value="Acyl-CoA dehydrogenase NM domain-like"/>
    <property type="match status" value="1"/>
</dbReference>
<dbReference type="GO" id="GO:0071949">
    <property type="term" value="F:FAD binding"/>
    <property type="evidence" value="ECO:0007669"/>
    <property type="project" value="InterPro"/>
</dbReference>
<gene>
    <name evidence="8" type="ORF">NQU55_23885</name>
</gene>
<evidence type="ECO:0000256" key="3">
    <source>
        <dbReference type="ARBA" id="ARBA00022630"/>
    </source>
</evidence>
<dbReference type="InterPro" id="IPR002655">
    <property type="entry name" value="Acyl-CoA_oxidase_C"/>
</dbReference>
<evidence type="ECO:0000259" key="6">
    <source>
        <dbReference type="Pfam" id="PF01756"/>
    </source>
</evidence>
<dbReference type="GO" id="GO:0003997">
    <property type="term" value="F:acyl-CoA oxidase activity"/>
    <property type="evidence" value="ECO:0007669"/>
    <property type="project" value="InterPro"/>
</dbReference>
<dbReference type="PANTHER" id="PTHR10909">
    <property type="entry name" value="ELECTRON TRANSPORT OXIDOREDUCTASE"/>
    <property type="match status" value="1"/>
</dbReference>